<sequence length="102" mass="10026">MPQGPIAVNPISNTQTKLNVTAKTVINVGPGRVAKIVFVVASTAGTPGVYDAATTAAGVAATALWAGAAVTTIGTVVPLDMAYTNGLVVDPGTTGVVSVSFI</sequence>
<dbReference type="AlphaFoldDB" id="A0A069PNU1"/>
<dbReference type="EMBL" id="JFHC01000026">
    <property type="protein sequence ID" value="KDR41544.1"/>
    <property type="molecule type" value="Genomic_DNA"/>
</dbReference>
<name>A0A069PNU1_9BURK</name>
<proteinExistence type="predicted"/>
<dbReference type="STRING" id="60547.GCA_000751215_06352"/>
<comment type="caution">
    <text evidence="1">The sequence shown here is derived from an EMBL/GenBank/DDBJ whole genome shotgun (WGS) entry which is preliminary data.</text>
</comment>
<organism evidence="1 2">
    <name type="scientific">Caballeronia glathei</name>
    <dbReference type="NCBI Taxonomy" id="60547"/>
    <lineage>
        <taxon>Bacteria</taxon>
        <taxon>Pseudomonadati</taxon>
        <taxon>Pseudomonadota</taxon>
        <taxon>Betaproteobacteria</taxon>
        <taxon>Burkholderiales</taxon>
        <taxon>Burkholderiaceae</taxon>
        <taxon>Caballeronia</taxon>
    </lineage>
</organism>
<evidence type="ECO:0000313" key="1">
    <source>
        <dbReference type="EMBL" id="KDR41544.1"/>
    </source>
</evidence>
<dbReference type="RefSeq" id="WP_035939448.1">
    <property type="nucleotide sequence ID" value="NZ_CADFFX010000001.1"/>
</dbReference>
<keyword evidence="2" id="KW-1185">Reference proteome</keyword>
<protein>
    <submittedName>
        <fullName evidence="1">Uncharacterized protein</fullName>
    </submittedName>
</protein>
<evidence type="ECO:0000313" key="2">
    <source>
        <dbReference type="Proteomes" id="UP000027466"/>
    </source>
</evidence>
<reference evidence="1 2" key="1">
    <citation type="submission" date="2014-03" db="EMBL/GenBank/DDBJ databases">
        <title>Draft Genome Sequences of Four Burkholderia Strains.</title>
        <authorList>
            <person name="Liu X.Y."/>
            <person name="Li C.X."/>
            <person name="Xu J.H."/>
        </authorList>
    </citation>
    <scope>NUCLEOTIDE SEQUENCE [LARGE SCALE GENOMIC DNA]</scope>
    <source>
        <strain evidence="1 2">DSM 50014</strain>
    </source>
</reference>
<gene>
    <name evidence="1" type="ORF">BG61_16745</name>
</gene>
<dbReference type="Proteomes" id="UP000027466">
    <property type="component" value="Unassembled WGS sequence"/>
</dbReference>
<accession>A0A069PNU1</accession>